<dbReference type="OrthoDB" id="9766798at2"/>
<dbReference type="Proteomes" id="UP000307244">
    <property type="component" value="Unassembled WGS sequence"/>
</dbReference>
<feature type="transmembrane region" description="Helical" evidence="7">
    <location>
        <begin position="291"/>
        <end position="310"/>
    </location>
</feature>
<accession>A0A4U1CQE7</accession>
<evidence type="ECO:0000256" key="2">
    <source>
        <dbReference type="ARBA" id="ARBA00007977"/>
    </source>
</evidence>
<keyword evidence="9" id="KW-1185">Reference proteome</keyword>
<dbReference type="RefSeq" id="WP_136834524.1">
    <property type="nucleotide sequence ID" value="NZ_SWBQ01000001.1"/>
</dbReference>
<dbReference type="InterPro" id="IPR018383">
    <property type="entry name" value="UPF0324_pro"/>
</dbReference>
<comment type="caution">
    <text evidence="8">The sequence shown here is derived from an EMBL/GenBank/DDBJ whole genome shotgun (WGS) entry which is preliminary data.</text>
</comment>
<evidence type="ECO:0000256" key="7">
    <source>
        <dbReference type="SAM" id="Phobius"/>
    </source>
</evidence>
<keyword evidence="5 7" id="KW-1133">Transmembrane helix</keyword>
<evidence type="ECO:0000256" key="5">
    <source>
        <dbReference type="ARBA" id="ARBA00022989"/>
    </source>
</evidence>
<feature type="transmembrane region" description="Helical" evidence="7">
    <location>
        <begin position="224"/>
        <end position="247"/>
    </location>
</feature>
<protein>
    <submittedName>
        <fullName evidence="8">Putative sulfate exporter family transporter</fullName>
    </submittedName>
</protein>
<feature type="transmembrane region" description="Helical" evidence="7">
    <location>
        <begin position="83"/>
        <end position="101"/>
    </location>
</feature>
<dbReference type="PANTHER" id="PTHR30106">
    <property type="entry name" value="INNER MEMBRANE PROTEIN YEIH-RELATED"/>
    <property type="match status" value="1"/>
</dbReference>
<comment type="similarity">
    <text evidence="2">Belongs to the UPF0324 family.</text>
</comment>
<feature type="transmembrane region" description="Helical" evidence="7">
    <location>
        <begin position="167"/>
        <end position="186"/>
    </location>
</feature>
<name>A0A4U1CQE7_9SPHI</name>
<evidence type="ECO:0000256" key="6">
    <source>
        <dbReference type="ARBA" id="ARBA00023136"/>
    </source>
</evidence>
<dbReference type="Pfam" id="PF03601">
    <property type="entry name" value="Cons_hypoth698"/>
    <property type="match status" value="1"/>
</dbReference>
<feature type="transmembrane region" description="Helical" evidence="7">
    <location>
        <begin position="259"/>
        <end position="279"/>
    </location>
</feature>
<keyword evidence="4 7" id="KW-0812">Transmembrane</keyword>
<comment type="subcellular location">
    <subcellularLocation>
        <location evidence="1">Cell membrane</location>
        <topology evidence="1">Multi-pass membrane protein</topology>
    </subcellularLocation>
</comment>
<dbReference type="GO" id="GO:0005886">
    <property type="term" value="C:plasma membrane"/>
    <property type="evidence" value="ECO:0007669"/>
    <property type="project" value="UniProtKB-SubCell"/>
</dbReference>
<evidence type="ECO:0000313" key="8">
    <source>
        <dbReference type="EMBL" id="TKC09110.1"/>
    </source>
</evidence>
<feature type="transmembrane region" description="Helical" evidence="7">
    <location>
        <begin position="12"/>
        <end position="37"/>
    </location>
</feature>
<evidence type="ECO:0000256" key="4">
    <source>
        <dbReference type="ARBA" id="ARBA00022692"/>
    </source>
</evidence>
<keyword evidence="3" id="KW-1003">Cell membrane</keyword>
<organism evidence="8 9">
    <name type="scientific">Pedobacter frigoris</name>
    <dbReference type="NCBI Taxonomy" id="2571272"/>
    <lineage>
        <taxon>Bacteria</taxon>
        <taxon>Pseudomonadati</taxon>
        <taxon>Bacteroidota</taxon>
        <taxon>Sphingobacteriia</taxon>
        <taxon>Sphingobacteriales</taxon>
        <taxon>Sphingobacteriaceae</taxon>
        <taxon>Pedobacter</taxon>
    </lineage>
</organism>
<evidence type="ECO:0000256" key="3">
    <source>
        <dbReference type="ARBA" id="ARBA00022475"/>
    </source>
</evidence>
<sequence>MSENKQFSIHEDWVVVILGALTIILSISGLVLPVPVFGWKTVADLSATVLSVANLEIIGLQFLFVIAIAALGAFLTGKSVRSALFTFPFVYILTIVALVIAGNSQVKALNLEAVIFSLAIGLAIGNFFKLPEWFKSSLSTELFVKIGLVLLGTSVIFSDILKAGSLGLVQALVVVLSVWYFAFWLCKKLKVDEELTMMISSAVSICGVSAAIATSGAIKGDSKKLSYVISMVLITAIPMMIFMPYIANYFNFPQAVTGAWLGGSIDTTGAVVASGTLVGEEALKISTIVKFSQNVLLGIAAFAISVYWTYTQHPAGKDTASKPTLKVIWERFPKFVIGFIGASLLFSFFVSPETNAAVKGSLKNLQGLWFALAFTSIGLETNFKDLFSRNSKTPFYAFLIAQGFNIIVTLIIAFFLFG</sequence>
<proteinExistence type="inferred from homology"/>
<feature type="transmembrane region" description="Helical" evidence="7">
    <location>
        <begin position="142"/>
        <end position="161"/>
    </location>
</feature>
<feature type="transmembrane region" description="Helical" evidence="7">
    <location>
        <begin position="198"/>
        <end position="218"/>
    </location>
</feature>
<evidence type="ECO:0000313" key="9">
    <source>
        <dbReference type="Proteomes" id="UP000307244"/>
    </source>
</evidence>
<dbReference type="EMBL" id="SWBQ01000001">
    <property type="protein sequence ID" value="TKC09110.1"/>
    <property type="molecule type" value="Genomic_DNA"/>
</dbReference>
<evidence type="ECO:0000256" key="1">
    <source>
        <dbReference type="ARBA" id="ARBA00004651"/>
    </source>
</evidence>
<feature type="transmembrane region" description="Helical" evidence="7">
    <location>
        <begin position="57"/>
        <end position="76"/>
    </location>
</feature>
<feature type="transmembrane region" description="Helical" evidence="7">
    <location>
        <begin position="113"/>
        <end position="130"/>
    </location>
</feature>
<keyword evidence="6 7" id="KW-0472">Membrane</keyword>
<gene>
    <name evidence="8" type="ORF">FA047_03170</name>
</gene>
<feature type="transmembrane region" description="Helical" evidence="7">
    <location>
        <begin position="395"/>
        <end position="417"/>
    </location>
</feature>
<feature type="transmembrane region" description="Helical" evidence="7">
    <location>
        <begin position="331"/>
        <end position="350"/>
    </location>
</feature>
<reference evidence="8 9" key="1">
    <citation type="submission" date="2019-04" db="EMBL/GenBank/DDBJ databases">
        <title>Pedobacter sp. RP-3-15 sp. nov., isolated from Arctic soil.</title>
        <authorList>
            <person name="Dahal R.H."/>
            <person name="Kim D.-U."/>
        </authorList>
    </citation>
    <scope>NUCLEOTIDE SEQUENCE [LARGE SCALE GENOMIC DNA]</scope>
    <source>
        <strain evidence="8 9">RP-3-15</strain>
    </source>
</reference>
<dbReference type="AlphaFoldDB" id="A0A4U1CQE7"/>
<dbReference type="PANTHER" id="PTHR30106:SF1">
    <property type="entry name" value="UPF0324 MEMBRANE PROTEIN FN0533"/>
    <property type="match status" value="1"/>
</dbReference>